<accession>A0ABX8GPT1</accession>
<sequence length="192" mass="22838">MNKNYIKKLNLLFFILVLTSLNKIIAQEIPKVKAGTKFSFDYDEWGNRPYLRVPYFPLAKRSPKLEELTSFYINAFVYKDSIIIFNEVNPFLYIVSAGEGYGLMSLNKRNEVVDLRSIAYILDPDYFELYTRVINDTTFKVTYLDGYRKRVEKYTLVQRDGMLVKKDSSFTEPIATFKEWEKFYIHYDRDKD</sequence>
<protein>
    <submittedName>
        <fullName evidence="1">Uncharacterized protein</fullName>
    </submittedName>
</protein>
<evidence type="ECO:0000313" key="1">
    <source>
        <dbReference type="EMBL" id="QWG05620.1"/>
    </source>
</evidence>
<dbReference type="RefSeq" id="WP_144073068.1">
    <property type="nucleotide sequence ID" value="NZ_CP076128.1"/>
</dbReference>
<keyword evidence="2" id="KW-1185">Reference proteome</keyword>
<reference evidence="1 2" key="1">
    <citation type="submission" date="2021-05" db="EMBL/GenBank/DDBJ databases">
        <title>Comparative genomic studies on the polysaccharide-degrading batcterial strains of the Flammeovirga genus.</title>
        <authorList>
            <person name="Zewei F."/>
            <person name="Zheng Z."/>
            <person name="Yu L."/>
            <person name="Ruyue G."/>
            <person name="Yanhong M."/>
            <person name="Yuanyuan C."/>
            <person name="Jingyan G."/>
            <person name="Wenjun H."/>
        </authorList>
    </citation>
    <scope>NUCLEOTIDE SEQUENCE [LARGE SCALE GENOMIC DNA]</scope>
    <source>
        <strain evidence="1 2">YS10</strain>
    </source>
</reference>
<gene>
    <name evidence="1" type="ORF">KM029_09510</name>
</gene>
<organism evidence="1 2">
    <name type="scientific">Flammeovirga kamogawensis</name>
    <dbReference type="NCBI Taxonomy" id="373891"/>
    <lineage>
        <taxon>Bacteria</taxon>
        <taxon>Pseudomonadati</taxon>
        <taxon>Bacteroidota</taxon>
        <taxon>Cytophagia</taxon>
        <taxon>Cytophagales</taxon>
        <taxon>Flammeovirgaceae</taxon>
        <taxon>Flammeovirga</taxon>
    </lineage>
</organism>
<proteinExistence type="predicted"/>
<name>A0ABX8GPT1_9BACT</name>
<dbReference type="Proteomes" id="UP000682802">
    <property type="component" value="Chromosome 1"/>
</dbReference>
<evidence type="ECO:0000313" key="2">
    <source>
        <dbReference type="Proteomes" id="UP000682802"/>
    </source>
</evidence>
<dbReference type="EMBL" id="CP076128">
    <property type="protein sequence ID" value="QWG05620.1"/>
    <property type="molecule type" value="Genomic_DNA"/>
</dbReference>